<gene>
    <name evidence="4" type="ORF">PAF17_02565</name>
</gene>
<evidence type="ECO:0000313" key="4">
    <source>
        <dbReference type="EMBL" id="MDB6176383.1"/>
    </source>
</evidence>
<dbReference type="Proteomes" id="UP001165641">
    <property type="component" value="Unassembled WGS sequence"/>
</dbReference>
<dbReference type="EMBL" id="JAQBIE010000002">
    <property type="protein sequence ID" value="MDB6176383.1"/>
    <property type="molecule type" value="Genomic_DNA"/>
</dbReference>
<dbReference type="Gene3D" id="1.10.1200.10">
    <property type="entry name" value="ACP-like"/>
    <property type="match status" value="1"/>
</dbReference>
<name>A0ABT4ZAJ5_9RHOB</name>
<dbReference type="InterPro" id="IPR036736">
    <property type="entry name" value="ACP-like_sf"/>
</dbReference>
<dbReference type="InterPro" id="IPR006162">
    <property type="entry name" value="Ppantetheine_attach_site"/>
</dbReference>
<comment type="caution">
    <text evidence="4">The sequence shown here is derived from an EMBL/GenBank/DDBJ whole genome shotgun (WGS) entry which is preliminary data.</text>
</comment>
<evidence type="ECO:0000256" key="2">
    <source>
        <dbReference type="ARBA" id="ARBA00022553"/>
    </source>
</evidence>
<reference evidence="4" key="1">
    <citation type="submission" date="2022-12" db="EMBL/GenBank/DDBJ databases">
        <title>Paracoccus onchidii sp. nov., isolated from a marine invertebrate from the South China Sea.</title>
        <authorList>
            <person name="Xu S."/>
            <person name="Liu Z."/>
            <person name="Xu Y."/>
        </authorList>
    </citation>
    <scope>NUCLEOTIDE SEQUENCE</scope>
    <source>
        <strain evidence="4">Z330</strain>
    </source>
</reference>
<keyword evidence="1" id="KW-0596">Phosphopantetheine</keyword>
<dbReference type="RefSeq" id="WP_271887517.1">
    <property type="nucleotide sequence ID" value="NZ_JAQBIE010000002.1"/>
</dbReference>
<dbReference type="InterPro" id="IPR009081">
    <property type="entry name" value="PP-bd_ACP"/>
</dbReference>
<protein>
    <submittedName>
        <fullName evidence="4">Phosphopantetheine-binding protein</fullName>
    </submittedName>
</protein>
<sequence length="82" mass="9241">MNDLSSRAIDRDWLAAQIVAIIEDEEEICPDENLMMYGLDSVGVMKLIATLEQRGVTLSFDELAAEPSVNAWWTLIEARMQP</sequence>
<feature type="domain" description="Carrier" evidence="3">
    <location>
        <begin position="5"/>
        <end position="80"/>
    </location>
</feature>
<keyword evidence="5" id="KW-1185">Reference proteome</keyword>
<evidence type="ECO:0000256" key="1">
    <source>
        <dbReference type="ARBA" id="ARBA00022450"/>
    </source>
</evidence>
<dbReference type="SUPFAM" id="SSF47336">
    <property type="entry name" value="ACP-like"/>
    <property type="match status" value="1"/>
</dbReference>
<dbReference type="PROSITE" id="PS50075">
    <property type="entry name" value="CARRIER"/>
    <property type="match status" value="1"/>
</dbReference>
<accession>A0ABT4ZAJ5</accession>
<proteinExistence type="predicted"/>
<keyword evidence="2" id="KW-0597">Phosphoprotein</keyword>
<dbReference type="Pfam" id="PF00550">
    <property type="entry name" value="PP-binding"/>
    <property type="match status" value="1"/>
</dbReference>
<evidence type="ECO:0000259" key="3">
    <source>
        <dbReference type="PROSITE" id="PS50075"/>
    </source>
</evidence>
<evidence type="ECO:0000313" key="5">
    <source>
        <dbReference type="Proteomes" id="UP001165641"/>
    </source>
</evidence>
<dbReference type="PROSITE" id="PS00012">
    <property type="entry name" value="PHOSPHOPANTETHEINE"/>
    <property type="match status" value="1"/>
</dbReference>
<organism evidence="4 5">
    <name type="scientific">Paracoccus onchidii</name>
    <dbReference type="NCBI Taxonomy" id="3017813"/>
    <lineage>
        <taxon>Bacteria</taxon>
        <taxon>Pseudomonadati</taxon>
        <taxon>Pseudomonadota</taxon>
        <taxon>Alphaproteobacteria</taxon>
        <taxon>Rhodobacterales</taxon>
        <taxon>Paracoccaceae</taxon>
        <taxon>Paracoccus</taxon>
    </lineage>
</organism>